<dbReference type="Pfam" id="PF00148">
    <property type="entry name" value="Oxidored_nitro"/>
    <property type="match status" value="1"/>
</dbReference>
<proteinExistence type="inferred from homology"/>
<reference evidence="8" key="1">
    <citation type="submission" date="2013-12" db="EMBL/GenBank/DDBJ databases">
        <title>The complete genome sequence of Methanobacterium sp. BRM9.</title>
        <authorList>
            <consortium name="Pastoral Greenhouse Gas Research Consortium"/>
            <person name="Kelly W.J."/>
            <person name="Leahy S.C."/>
            <person name="Perry R."/>
            <person name="Li D."/>
            <person name="Altermann E."/>
            <person name="Lambie S.C."/>
            <person name="Attwood G.T."/>
        </authorList>
    </citation>
    <scope>NUCLEOTIDE SEQUENCE [LARGE SCALE GENOMIC DNA]</scope>
    <source>
        <strain evidence="8">BRM9</strain>
    </source>
</reference>
<name>A0A090JWD1_METFO</name>
<dbReference type="NCBIfam" id="TIGR01285">
    <property type="entry name" value="nifN"/>
    <property type="match status" value="1"/>
</dbReference>
<evidence type="ECO:0000313" key="8">
    <source>
        <dbReference type="EMBL" id="AIS31021.1"/>
    </source>
</evidence>
<evidence type="ECO:0000256" key="1">
    <source>
        <dbReference type="ARBA" id="ARBA00003171"/>
    </source>
</evidence>
<dbReference type="Gene3D" id="1.20.89.10">
    <property type="entry name" value="Nitrogenase Molybdenum-iron Protein, subunit B, domain 4"/>
    <property type="match status" value="1"/>
</dbReference>
<dbReference type="PATRIC" id="fig|2162.10.peg.166"/>
<dbReference type="PANTHER" id="PTHR33712">
    <property type="entry name" value="LIGHT-INDEPENDENT PROTOCHLOROPHYLLIDE REDUCTASE SUBUNIT B"/>
    <property type="match status" value="1"/>
</dbReference>
<dbReference type="OrthoDB" id="61861at2157"/>
<evidence type="ECO:0000256" key="6">
    <source>
        <dbReference type="RuleBase" id="RU004021"/>
    </source>
</evidence>
<dbReference type="RefSeq" id="WP_048072997.1">
    <property type="nucleotide sequence ID" value="NZ_CP006933.1"/>
</dbReference>
<dbReference type="KEGG" id="mfi:DSM1535_1508"/>
<dbReference type="Proteomes" id="UP000029661">
    <property type="component" value="Chromosome"/>
</dbReference>
<dbReference type="EMBL" id="LN734822">
    <property type="protein sequence ID" value="CEL23813.1"/>
    <property type="molecule type" value="Genomic_DNA"/>
</dbReference>
<reference evidence="9" key="2">
    <citation type="submission" date="2014-08" db="EMBL/GenBank/DDBJ databases">
        <authorList>
            <person name="Wibberg D."/>
        </authorList>
    </citation>
    <scope>NUCLEOTIDE SEQUENCE</scope>
</reference>
<comment type="function">
    <text evidence="1">This protein may play a role in the biosynthesis of the prosthetic group of nitrogenase (FeMo cofactor).</text>
</comment>
<dbReference type="InterPro" id="IPR050152">
    <property type="entry name" value="ChlB/BchB/BchZ"/>
</dbReference>
<dbReference type="InterPro" id="IPR005975">
    <property type="entry name" value="Nase_Mo-Fe_CF"/>
</dbReference>
<dbReference type="GO" id="GO:0065003">
    <property type="term" value="P:protein-containing complex assembly"/>
    <property type="evidence" value="ECO:0007669"/>
    <property type="project" value="InterPro"/>
</dbReference>
<dbReference type="EMBL" id="CP006933">
    <property type="protein sequence ID" value="AIS31021.1"/>
    <property type="molecule type" value="Genomic_DNA"/>
</dbReference>
<evidence type="ECO:0000256" key="4">
    <source>
        <dbReference type="ARBA" id="ARBA00013282"/>
    </source>
</evidence>
<sequence>MDNNNCHQDKKFAVVNPSKICQPMGAVQALLGVKDTMPLIHGSQGCSTYMRFQLTRHFREPIEVASTSLSEKTVIYGGEFNLMKALKNITEKQNPRMIAVASSCLTETIGDDMDGIIEKFKDANLDKDLPIIIPVSTPSYTESHVEGYNRTVKALVEHLATKTVPNDKINIITGNLCPADVTQVKDILKTLKCDSIILTDTSENLDGPLTEETLSLYEGGTSVDEIEDTANSLGTVALSKHVNSAGTFLEKKFGVKSIAGPLPAGLENTDEFIKSLCNLGDYEIPSSLEKDRGRLLDAMVDAHSYNYHRKVAIFGDPDFVSGMTRFTAEMGMIPSVVCTGTKSKIFNEDMSLITQEKEISPVILAGGDLYDMHQAIKAKGADILIGNSYGASIAQEENIPLFRVGFPIFDRLGAQRISILGYRGGIEFVDRITNTLLDFYYDEAGYEIIEEEKEEETKDKVGNTLKIQYSTMEEI</sequence>
<dbReference type="Proteomes" id="UP000062768">
    <property type="component" value="Chromosome I"/>
</dbReference>
<dbReference type="InterPro" id="IPR000510">
    <property type="entry name" value="Nase/OxRdtase_comp1"/>
</dbReference>
<protein>
    <recommendedName>
        <fullName evidence="4">Nitrogenase iron-molybdenum cofactor biosynthesis protein NifN</fullName>
    </recommendedName>
</protein>
<dbReference type="Gene3D" id="3.40.50.1980">
    <property type="entry name" value="Nitrogenase molybdenum iron protein domain"/>
    <property type="match status" value="3"/>
</dbReference>
<evidence type="ECO:0000313" key="9">
    <source>
        <dbReference type="EMBL" id="CEA13841.1"/>
    </source>
</evidence>
<evidence type="ECO:0000256" key="5">
    <source>
        <dbReference type="ARBA" id="ARBA00023231"/>
    </source>
</evidence>
<evidence type="ECO:0000256" key="3">
    <source>
        <dbReference type="ARBA" id="ARBA00011002"/>
    </source>
</evidence>
<accession>A0A090JWD1</accession>
<dbReference type="PANTHER" id="PTHR33712:SF7">
    <property type="entry name" value="LIGHT-INDEPENDENT PROTOCHLOROPHYLLIDE REDUCTASE SUBUNIT B"/>
    <property type="match status" value="1"/>
</dbReference>
<dbReference type="UniPathway" id="UPA00782"/>
<gene>
    <name evidence="9" type="primary">nifK2</name>
    <name evidence="8" type="synonym">nifN</name>
    <name evidence="8" type="ORF">BRM9_0192</name>
    <name evidence="9" type="ORF">DSM1535_1508</name>
    <name evidence="10" type="ORF">MB9_0157</name>
</gene>
<organism evidence="9">
    <name type="scientific">Methanobacterium formicicum</name>
    <dbReference type="NCBI Taxonomy" id="2162"/>
    <lineage>
        <taxon>Archaea</taxon>
        <taxon>Methanobacteriati</taxon>
        <taxon>Methanobacteriota</taxon>
        <taxon>Methanomada group</taxon>
        <taxon>Methanobacteria</taxon>
        <taxon>Methanobacteriales</taxon>
        <taxon>Methanobacteriaceae</taxon>
        <taxon>Methanobacterium</taxon>
    </lineage>
</organism>
<keyword evidence="9" id="KW-0560">Oxidoreductase</keyword>
<keyword evidence="11" id="KW-1185">Reference proteome</keyword>
<dbReference type="InterPro" id="IPR000318">
    <property type="entry name" value="Nase_comp1_CS"/>
</dbReference>
<dbReference type="GeneID" id="26738426"/>
<dbReference type="SUPFAM" id="SSF53807">
    <property type="entry name" value="Helical backbone' metal receptor"/>
    <property type="match status" value="1"/>
</dbReference>
<keyword evidence="5 6" id="KW-0535">Nitrogen fixation</keyword>
<dbReference type="EMBL" id="LN515531">
    <property type="protein sequence ID" value="CEA13841.1"/>
    <property type="molecule type" value="Genomic_DNA"/>
</dbReference>
<evidence type="ECO:0000259" key="7">
    <source>
        <dbReference type="Pfam" id="PF00148"/>
    </source>
</evidence>
<dbReference type="AlphaFoldDB" id="A0A090JWD1"/>
<comment type="similarity">
    <text evidence="3 6">Belongs to the NifD/NifK/NifE/NifN family.</text>
</comment>
<evidence type="ECO:0000256" key="2">
    <source>
        <dbReference type="ARBA" id="ARBA00005155"/>
    </source>
</evidence>
<reference evidence="10" key="3">
    <citation type="submission" date="2014-09" db="EMBL/GenBank/DDBJ databases">
        <authorList>
            <person name="Bishop-Lilly K.A."/>
            <person name="Broomall S.M."/>
            <person name="Chain P.S."/>
            <person name="Chertkov O."/>
            <person name="Coyne S.R."/>
            <person name="Daligault H.E."/>
            <person name="Davenport K.W."/>
            <person name="Erkkila T."/>
            <person name="Frey K.G."/>
            <person name="Gibbons H.S."/>
            <person name="Gu W."/>
            <person name="Jaissle J."/>
            <person name="Johnson S.L."/>
            <person name="Koroleva G.I."/>
            <person name="Ladner J.T."/>
            <person name="Lo C.-C."/>
            <person name="Minogue T.D."/>
            <person name="Munk C."/>
            <person name="Palacios G.F."/>
            <person name="Redden C.L."/>
            <person name="Rosenzweig C.N."/>
            <person name="Scholz M.B."/>
            <person name="Teshima H."/>
            <person name="Xu Y."/>
        </authorList>
    </citation>
    <scope>NUCLEOTIDE SEQUENCE</scope>
    <source>
        <strain evidence="10">Mb9</strain>
    </source>
</reference>
<evidence type="ECO:0000313" key="10">
    <source>
        <dbReference type="EMBL" id="CEL23813.1"/>
    </source>
</evidence>
<evidence type="ECO:0000313" key="11">
    <source>
        <dbReference type="Proteomes" id="UP000062768"/>
    </source>
</evidence>
<dbReference type="STRING" id="2162.BRM9_0192"/>
<dbReference type="GO" id="GO:0016163">
    <property type="term" value="F:nitrogenase activity"/>
    <property type="evidence" value="ECO:0007669"/>
    <property type="project" value="InterPro"/>
</dbReference>
<comment type="pathway">
    <text evidence="2">Cofactor biosynthesis; Fe-Mo cofactor biosynthesis.</text>
</comment>
<dbReference type="KEGG" id="mfc:BRM9_0192"/>
<feature type="domain" description="Nitrogenase/oxidoreductase component 1" evidence="7">
    <location>
        <begin position="21"/>
        <end position="436"/>
    </location>
</feature>
<dbReference type="PROSITE" id="PS00699">
    <property type="entry name" value="NITROGENASE_1_1"/>
    <property type="match status" value="1"/>
</dbReference>